<evidence type="ECO:0000313" key="3">
    <source>
        <dbReference type="Proteomes" id="UP001209803"/>
    </source>
</evidence>
<dbReference type="Gene3D" id="3.10.180.10">
    <property type="entry name" value="2,3-Dihydroxybiphenyl 1,2-Dioxygenase, domain 1"/>
    <property type="match status" value="1"/>
</dbReference>
<dbReference type="PROSITE" id="PS51819">
    <property type="entry name" value="VOC"/>
    <property type="match status" value="1"/>
</dbReference>
<dbReference type="Proteomes" id="UP001209803">
    <property type="component" value="Chromosome"/>
</dbReference>
<dbReference type="PANTHER" id="PTHR35006:SF2">
    <property type="entry name" value="GLYOXALASE FAMILY PROTEIN (AFU_ORTHOLOGUE AFUA_5G14830)"/>
    <property type="match status" value="1"/>
</dbReference>
<dbReference type="Pfam" id="PF00903">
    <property type="entry name" value="Glyoxalase"/>
    <property type="match status" value="1"/>
</dbReference>
<dbReference type="SUPFAM" id="SSF54593">
    <property type="entry name" value="Glyoxalase/Bleomycin resistance protein/Dihydroxybiphenyl dioxygenase"/>
    <property type="match status" value="1"/>
</dbReference>
<dbReference type="PANTHER" id="PTHR35006">
    <property type="entry name" value="GLYOXALASE FAMILY PROTEIN (AFU_ORTHOLOGUE AFUA_5G14830)"/>
    <property type="match status" value="1"/>
</dbReference>
<name>A0ABY8F114_9HYPH</name>
<protein>
    <submittedName>
        <fullName evidence="2">VOC family protein</fullName>
    </submittedName>
</protein>
<sequence>MLTAKALVPSFGFGADLLEHRMFDHVEYSVGDFSAAHRFYVPIFEAIGAHVAFLDEELGELGVENEGIVQFLITKGAPTQPKIHICFRAPDKEAVQKAYDGAIAGGGVCNGKPGYRDHYAPGYYAAFVFDPDGHNVEVLFRETAPGAS</sequence>
<gene>
    <name evidence="2" type="ORF">K1718_22470</name>
</gene>
<keyword evidence="3" id="KW-1185">Reference proteome</keyword>
<feature type="domain" description="VOC" evidence="1">
    <location>
        <begin position="22"/>
        <end position="141"/>
    </location>
</feature>
<dbReference type="RefSeq" id="WP_152503068.1">
    <property type="nucleotide sequence ID" value="NZ_CP120863.1"/>
</dbReference>
<dbReference type="InterPro" id="IPR029068">
    <property type="entry name" value="Glyas_Bleomycin-R_OHBP_Dase"/>
</dbReference>
<dbReference type="EMBL" id="CP120863">
    <property type="protein sequence ID" value="WFE88896.1"/>
    <property type="molecule type" value="Genomic_DNA"/>
</dbReference>
<reference evidence="2 3" key="1">
    <citation type="submission" date="2023-03" db="EMBL/GenBank/DDBJ databases">
        <title>Roseibium porphyridii sp. nov. and Roseibium rhodosorbium sp. nov. isolated from marine algae, Porphyridium cruentum and Rhodosorus marinus, respectively.</title>
        <authorList>
            <person name="Lee M.W."/>
            <person name="Choi B.J."/>
            <person name="Lee J.K."/>
            <person name="Choi D.G."/>
            <person name="Baek J.H."/>
            <person name="Bayburt H."/>
            <person name="Kim J.M."/>
            <person name="Han D.M."/>
            <person name="Kim K.H."/>
            <person name="Jeon C.O."/>
        </authorList>
    </citation>
    <scope>NUCLEOTIDE SEQUENCE [LARGE SCALE GENOMIC DNA]</scope>
    <source>
        <strain evidence="2 3">KMA01</strain>
    </source>
</reference>
<dbReference type="InterPro" id="IPR004360">
    <property type="entry name" value="Glyas_Fos-R_dOase_dom"/>
</dbReference>
<organism evidence="2 3">
    <name type="scientific">Roseibium porphyridii</name>
    <dbReference type="NCBI Taxonomy" id="2866279"/>
    <lineage>
        <taxon>Bacteria</taxon>
        <taxon>Pseudomonadati</taxon>
        <taxon>Pseudomonadota</taxon>
        <taxon>Alphaproteobacteria</taxon>
        <taxon>Hyphomicrobiales</taxon>
        <taxon>Stappiaceae</taxon>
        <taxon>Roseibium</taxon>
    </lineage>
</organism>
<evidence type="ECO:0000259" key="1">
    <source>
        <dbReference type="PROSITE" id="PS51819"/>
    </source>
</evidence>
<evidence type="ECO:0000313" key="2">
    <source>
        <dbReference type="EMBL" id="WFE88896.1"/>
    </source>
</evidence>
<proteinExistence type="predicted"/>
<dbReference type="InterPro" id="IPR037523">
    <property type="entry name" value="VOC_core"/>
</dbReference>
<accession>A0ABY8F114</accession>